<evidence type="ECO:0000313" key="2">
    <source>
        <dbReference type="Proteomes" id="UP001610335"/>
    </source>
</evidence>
<keyword evidence="2" id="KW-1185">Reference proteome</keyword>
<comment type="caution">
    <text evidence="1">The sequence shown here is derived from an EMBL/GenBank/DDBJ whole genome shotgun (WGS) entry which is preliminary data.</text>
</comment>
<dbReference type="EMBL" id="JBFXLS010000002">
    <property type="protein sequence ID" value="KAL2834371.1"/>
    <property type="molecule type" value="Genomic_DNA"/>
</dbReference>
<sequence length="97" mass="10884">MSVNAMPSTPLAGRINDPALLEVLESWHQTPKETIEELVPACITNNLPRFRTTFDKCASYGYDIHELADVMCEAVYRNNVEIVLVFPSNGQECTVRV</sequence>
<proteinExistence type="predicted"/>
<dbReference type="Proteomes" id="UP001610335">
    <property type="component" value="Unassembled WGS sequence"/>
</dbReference>
<protein>
    <submittedName>
        <fullName evidence="1">Uncharacterized protein</fullName>
    </submittedName>
</protein>
<name>A0ABR4J394_9EURO</name>
<organism evidence="1 2">
    <name type="scientific">Aspergillus cavernicola</name>
    <dbReference type="NCBI Taxonomy" id="176166"/>
    <lineage>
        <taxon>Eukaryota</taxon>
        <taxon>Fungi</taxon>
        <taxon>Dikarya</taxon>
        <taxon>Ascomycota</taxon>
        <taxon>Pezizomycotina</taxon>
        <taxon>Eurotiomycetes</taxon>
        <taxon>Eurotiomycetidae</taxon>
        <taxon>Eurotiales</taxon>
        <taxon>Aspergillaceae</taxon>
        <taxon>Aspergillus</taxon>
        <taxon>Aspergillus subgen. Nidulantes</taxon>
    </lineage>
</organism>
<accession>A0ABR4J394</accession>
<gene>
    <name evidence="1" type="ORF">BDW59DRAFT_137774</name>
</gene>
<evidence type="ECO:0000313" key="1">
    <source>
        <dbReference type="EMBL" id="KAL2834371.1"/>
    </source>
</evidence>
<reference evidence="1 2" key="1">
    <citation type="submission" date="2024-07" db="EMBL/GenBank/DDBJ databases">
        <title>Section-level genome sequencing and comparative genomics of Aspergillus sections Usti and Cavernicolus.</title>
        <authorList>
            <consortium name="Lawrence Berkeley National Laboratory"/>
            <person name="Nybo J.L."/>
            <person name="Vesth T.C."/>
            <person name="Theobald S."/>
            <person name="Frisvad J.C."/>
            <person name="Larsen T.O."/>
            <person name="Kjaerboelling I."/>
            <person name="Rothschild-Mancinelli K."/>
            <person name="Lyhne E.K."/>
            <person name="Kogle M.E."/>
            <person name="Barry K."/>
            <person name="Clum A."/>
            <person name="Na H."/>
            <person name="Ledsgaard L."/>
            <person name="Lin J."/>
            <person name="Lipzen A."/>
            <person name="Kuo A."/>
            <person name="Riley R."/>
            <person name="Mondo S."/>
            <person name="LaButti K."/>
            <person name="Haridas S."/>
            <person name="Pangalinan J."/>
            <person name="Salamov A.A."/>
            <person name="Simmons B.A."/>
            <person name="Magnuson J.K."/>
            <person name="Chen J."/>
            <person name="Drula E."/>
            <person name="Henrissat B."/>
            <person name="Wiebenga A."/>
            <person name="Lubbers R.J."/>
            <person name="Gomes A.C."/>
            <person name="Makela M.R."/>
            <person name="Stajich J."/>
            <person name="Grigoriev I.V."/>
            <person name="Mortensen U.H."/>
            <person name="De vries R.P."/>
            <person name="Baker S.E."/>
            <person name="Andersen M.R."/>
        </authorList>
    </citation>
    <scope>NUCLEOTIDE SEQUENCE [LARGE SCALE GENOMIC DNA]</scope>
    <source>
        <strain evidence="1 2">CBS 600.67</strain>
    </source>
</reference>